<dbReference type="AlphaFoldDB" id="A0A0E9P9Y4"/>
<protein>
    <recommendedName>
        <fullName evidence="1">FHA domain-containing protein</fullName>
    </recommendedName>
</protein>
<sequence>MGRKRETCQVFMFTGRFISKHHSPCMKN</sequence>
<organism evidence="2">
    <name type="scientific">Anguilla anguilla</name>
    <name type="common">European freshwater eel</name>
    <name type="synonym">Muraena anguilla</name>
    <dbReference type="NCBI Taxonomy" id="7936"/>
    <lineage>
        <taxon>Eukaryota</taxon>
        <taxon>Metazoa</taxon>
        <taxon>Chordata</taxon>
        <taxon>Craniata</taxon>
        <taxon>Vertebrata</taxon>
        <taxon>Euteleostomi</taxon>
        <taxon>Actinopterygii</taxon>
        <taxon>Neopterygii</taxon>
        <taxon>Teleostei</taxon>
        <taxon>Anguilliformes</taxon>
        <taxon>Anguillidae</taxon>
        <taxon>Anguilla</taxon>
    </lineage>
</organism>
<dbReference type="PROSITE" id="PS50006">
    <property type="entry name" value="FHA_DOMAIN"/>
    <property type="match status" value="1"/>
</dbReference>
<dbReference type="EMBL" id="GBXM01107101">
    <property type="protein sequence ID" value="JAH01476.1"/>
    <property type="molecule type" value="Transcribed_RNA"/>
</dbReference>
<reference evidence="2" key="2">
    <citation type="journal article" date="2015" name="Fish Shellfish Immunol.">
        <title>Early steps in the European eel (Anguilla anguilla)-Vibrio vulnificus interaction in the gills: Role of the RtxA13 toxin.</title>
        <authorList>
            <person name="Callol A."/>
            <person name="Pajuelo D."/>
            <person name="Ebbesson L."/>
            <person name="Teles M."/>
            <person name="MacKenzie S."/>
            <person name="Amaro C."/>
        </authorList>
    </citation>
    <scope>NUCLEOTIDE SEQUENCE</scope>
</reference>
<accession>A0A0E9P9Y4</accession>
<evidence type="ECO:0000259" key="1">
    <source>
        <dbReference type="PROSITE" id="PS50006"/>
    </source>
</evidence>
<proteinExistence type="predicted"/>
<feature type="domain" description="FHA" evidence="1">
    <location>
        <begin position="1"/>
        <end position="22"/>
    </location>
</feature>
<evidence type="ECO:0000313" key="2">
    <source>
        <dbReference type="EMBL" id="JAH01476.1"/>
    </source>
</evidence>
<dbReference type="InterPro" id="IPR000253">
    <property type="entry name" value="FHA_dom"/>
</dbReference>
<reference evidence="2" key="1">
    <citation type="submission" date="2014-11" db="EMBL/GenBank/DDBJ databases">
        <authorList>
            <person name="Amaro Gonzalez C."/>
        </authorList>
    </citation>
    <scope>NUCLEOTIDE SEQUENCE</scope>
</reference>
<name>A0A0E9P9Y4_ANGAN</name>